<dbReference type="OrthoDB" id="9925516at2"/>
<proteinExistence type="predicted"/>
<dbReference type="EMBL" id="SUKA01000007">
    <property type="protein sequence ID" value="TJY62721.1"/>
    <property type="molecule type" value="Genomic_DNA"/>
</dbReference>
<protein>
    <submittedName>
        <fullName evidence="1">Uncharacterized protein</fullName>
    </submittedName>
</protein>
<sequence>MNVIPGSNKALIQYPKEVRKPAKEIVVGYSEAHLQRKWESETRDFMYKTLRSWVMQRNRAFIAVKGLTPQLAHTVDRLLLMLINAQDSRLHVLCAKVLELHKEWVLLLPSKESRCHAFTKAVIAPMFLWCQEYIDIYNAHNPKN</sequence>
<reference evidence="1 2" key="1">
    <citation type="submission" date="2019-04" db="EMBL/GenBank/DDBJ databases">
        <title>Sphingobacterium olei sp. nov., isolated from oil-contaminated soil.</title>
        <authorList>
            <person name="Liu B."/>
        </authorList>
    </citation>
    <scope>NUCLEOTIDE SEQUENCE [LARGE SCALE GENOMIC DNA]</scope>
    <source>
        <strain evidence="1 2">Y3L14</strain>
    </source>
</reference>
<keyword evidence="2" id="KW-1185">Reference proteome</keyword>
<dbReference type="Proteomes" id="UP000309872">
    <property type="component" value="Unassembled WGS sequence"/>
</dbReference>
<name>A0A4U0GUF9_9SPHI</name>
<organism evidence="1 2">
    <name type="scientific">Sphingobacterium alkalisoli</name>
    <dbReference type="NCBI Taxonomy" id="1874115"/>
    <lineage>
        <taxon>Bacteria</taxon>
        <taxon>Pseudomonadati</taxon>
        <taxon>Bacteroidota</taxon>
        <taxon>Sphingobacteriia</taxon>
        <taxon>Sphingobacteriales</taxon>
        <taxon>Sphingobacteriaceae</taxon>
        <taxon>Sphingobacterium</taxon>
    </lineage>
</organism>
<dbReference type="RefSeq" id="WP_136822508.1">
    <property type="nucleotide sequence ID" value="NZ_BMJX01000007.1"/>
</dbReference>
<comment type="caution">
    <text evidence="1">The sequence shown here is derived from an EMBL/GenBank/DDBJ whole genome shotgun (WGS) entry which is preliminary data.</text>
</comment>
<evidence type="ECO:0000313" key="1">
    <source>
        <dbReference type="EMBL" id="TJY62721.1"/>
    </source>
</evidence>
<gene>
    <name evidence="1" type="ORF">FAZ19_19830</name>
</gene>
<dbReference type="AlphaFoldDB" id="A0A4U0GUF9"/>
<evidence type="ECO:0000313" key="2">
    <source>
        <dbReference type="Proteomes" id="UP000309872"/>
    </source>
</evidence>
<accession>A0A4U0GUF9</accession>